<protein>
    <recommendedName>
        <fullName evidence="2">DUF112 domain-containing protein</fullName>
    </recommendedName>
</protein>
<feature type="transmembrane region" description="Helical" evidence="1">
    <location>
        <begin position="38"/>
        <end position="62"/>
    </location>
</feature>
<sequence>MDLTLLLQMFLASIGATVLYTMIGFIPGTDETAVLMPITLAVILAGVQPIVVLTFFISAIVALNLMNAMPTLVVGLPGGVMSTPMIPHAMTIKRAGLTHENIRKAAAGSLIGVLVALPTSLLIANLIASQAGVIKEYASWLFVFGAIFLSLMGKAKLLSLLMIIPLAMLFQSLRTIYWELGIVLPEKNITTSFFLGITVGPLLVNLLSFLIPANRSKLETDKLKETLIPTISKENLTLNPFQIIKKDESIAAMLASFFSTFVFVLSPVGLIILFGELVGKRKKDPIEKASTSIVTMSALAQSTYLSGIIICVVALGIPLSPAAIGPGGALFTAPPIFSMENNIHHALSGFEFVVAITMGALVAVTIVYYLALRYATQITTFVLTKIPHEAILGLFIGLVLLLAYMDAGLLNIFGVILIGFIGGYLNKLGMNFGIQFMTLYAAPFILSWFAK</sequence>
<evidence type="ECO:0000256" key="1">
    <source>
        <dbReference type="SAM" id="Phobius"/>
    </source>
</evidence>
<proteinExistence type="predicted"/>
<evidence type="ECO:0000313" key="3">
    <source>
        <dbReference type="EMBL" id="AQS53630.1"/>
    </source>
</evidence>
<feature type="transmembrane region" description="Helical" evidence="1">
    <location>
        <begin position="158"/>
        <end position="177"/>
    </location>
</feature>
<feature type="transmembrane region" description="Helical" evidence="1">
    <location>
        <begin position="432"/>
        <end position="450"/>
    </location>
</feature>
<reference evidence="3 4" key="1">
    <citation type="journal article" date="2014" name="Int. J. Syst. Evol. Microbiol.">
        <title>Jeotgalibaca dankookensis gen. nov., sp. nov., a member of the family Carnobacteriaceae, isolated from seujeot (Korean traditional food).</title>
        <authorList>
            <person name="Lee D.G."/>
            <person name="Trujillo M.E."/>
            <person name="Kang H."/>
            <person name="Ahn T.Y."/>
        </authorList>
    </citation>
    <scope>NUCLEOTIDE SEQUENCE [LARGE SCALE GENOMIC DNA]</scope>
    <source>
        <strain evidence="3 4">EX-07</strain>
    </source>
</reference>
<dbReference type="STRING" id="708126.BW727_101263"/>
<gene>
    <name evidence="3" type="ORF">BW727_101263</name>
</gene>
<feature type="transmembrane region" description="Helical" evidence="1">
    <location>
        <begin position="107"/>
        <end position="128"/>
    </location>
</feature>
<keyword evidence="4" id="KW-1185">Reference proteome</keyword>
<feature type="transmembrane region" description="Helical" evidence="1">
    <location>
        <begin position="189"/>
        <end position="211"/>
    </location>
</feature>
<dbReference type="KEGG" id="jda:BW727_101263"/>
<evidence type="ECO:0000313" key="4">
    <source>
        <dbReference type="Proteomes" id="UP000188993"/>
    </source>
</evidence>
<feature type="transmembrane region" description="Helical" evidence="1">
    <location>
        <begin position="68"/>
        <end position="86"/>
    </location>
</feature>
<organism evidence="3 4">
    <name type="scientific">Jeotgalibaca dankookensis</name>
    <dbReference type="NCBI Taxonomy" id="708126"/>
    <lineage>
        <taxon>Bacteria</taxon>
        <taxon>Bacillati</taxon>
        <taxon>Bacillota</taxon>
        <taxon>Bacilli</taxon>
        <taxon>Lactobacillales</taxon>
        <taxon>Carnobacteriaceae</taxon>
        <taxon>Jeotgalibaca</taxon>
    </lineage>
</organism>
<dbReference type="Proteomes" id="UP000188993">
    <property type="component" value="Chromosome"/>
</dbReference>
<keyword evidence="1" id="KW-0812">Transmembrane</keyword>
<feature type="transmembrane region" description="Helical" evidence="1">
    <location>
        <begin position="352"/>
        <end position="371"/>
    </location>
</feature>
<name>A0A1S6IQ85_9LACT</name>
<accession>A0A1S6IQ85</accession>
<evidence type="ECO:0000259" key="2">
    <source>
        <dbReference type="Pfam" id="PF01970"/>
    </source>
</evidence>
<dbReference type="Pfam" id="PF01970">
    <property type="entry name" value="TctA"/>
    <property type="match status" value="1"/>
</dbReference>
<feature type="transmembrane region" description="Helical" evidence="1">
    <location>
        <begin position="250"/>
        <end position="274"/>
    </location>
</feature>
<dbReference type="RefSeq" id="WP_062468769.1">
    <property type="nucleotide sequence ID" value="NZ_BBYN01000009.1"/>
</dbReference>
<feature type="transmembrane region" description="Helical" evidence="1">
    <location>
        <begin position="391"/>
        <end position="420"/>
    </location>
</feature>
<dbReference type="InterPro" id="IPR002823">
    <property type="entry name" value="DUF112_TM"/>
</dbReference>
<keyword evidence="1" id="KW-1133">Transmembrane helix</keyword>
<dbReference type="EMBL" id="CP019728">
    <property type="protein sequence ID" value="AQS53630.1"/>
    <property type="molecule type" value="Genomic_DNA"/>
</dbReference>
<dbReference type="AlphaFoldDB" id="A0A1S6IQ85"/>
<feature type="domain" description="DUF112" evidence="2">
    <location>
        <begin position="11"/>
        <end position="431"/>
    </location>
</feature>
<feature type="transmembrane region" description="Helical" evidence="1">
    <location>
        <begin position="304"/>
        <end position="331"/>
    </location>
</feature>
<keyword evidence="1" id="KW-0472">Membrane</keyword>
<feature type="transmembrane region" description="Helical" evidence="1">
    <location>
        <begin position="6"/>
        <end position="26"/>
    </location>
</feature>
<dbReference type="OrthoDB" id="4391232at2"/>